<name>A0A433WPJ0_9BACT</name>
<dbReference type="Proteomes" id="UP000281028">
    <property type="component" value="Unassembled WGS sequence"/>
</dbReference>
<sequence length="764" mass="83489">MKQVKDLNDDIPVGDLKLFDNYIPAMEAGNYYITVTQPLYNTGNQLDTDGVSAVQEFIVTAPQFFIDKTQVVNMYPVPGSAGQYNQVLPNIVLKDAELPWERALGQPGTPWVALMVFQETELNDGDNDDDKSTTTTVQDFLKGQSGVLQPAIKREDDIDPGGSCKTISISVAVFQANVPMLDELPYLSHIRRINTGNCAIGGLNEHGLFSVVACNRFCLAPPDGQPGQLKNIVHLVSLEGMEDYLHTGADLSSYQSVSLLSLASWTFQSQADSGYSFRMLAEQLVASETVSNSVDPSLLWLRLPVPADNGTAANAAVRKRISNGYTPLPWQTRSGESTFAWYRGPLSPFLPAPSASHYNTADAALIFDQAHGVFDVTLAAAWEAGREIALADADFMSKVKAFRKQLNMMADKLLLRSSSPHFEQQDMTAADPYATVQERLQTLITPQLIQAIGDTAHHTPGTRTTVVSKKGVLPDPQQTLMTFLQRSDVQERLQAIAADISDELSDWIARFKLLYPIPFRKLVADQRMLPNESLRFFYLDMNWLNAAIDGAMSFGIDSTKAKTLHDIVMPVIRDAARQKTGMIRQQITGRQTTATTPPDVMSGFLLRSAMVKAWPTLTIRAKDATDNTLTIIRTDHLAPNLLLCIFSGVPDNVTFSEPQESLCFGVDDEGKAVIRNVVTGSNPLGKQMGSVAVRDLTGNQQLCMRAAGSHVLNISPDSTNGLVQTIQRAMTQDNTPPPGGKLSAGTLALQLMKSTEAVSFKSQS</sequence>
<evidence type="ECO:0000313" key="1">
    <source>
        <dbReference type="EMBL" id="NSL86040.1"/>
    </source>
</evidence>
<organism evidence="1 2">
    <name type="scientific">Chitinophaga solisilvae</name>
    <dbReference type="NCBI Taxonomy" id="1233460"/>
    <lineage>
        <taxon>Bacteria</taxon>
        <taxon>Pseudomonadati</taxon>
        <taxon>Bacteroidota</taxon>
        <taxon>Chitinophagia</taxon>
        <taxon>Chitinophagales</taxon>
        <taxon>Chitinophagaceae</taxon>
        <taxon>Chitinophaga</taxon>
    </lineage>
</organism>
<protein>
    <submittedName>
        <fullName evidence="1">Uncharacterized protein</fullName>
    </submittedName>
</protein>
<comment type="caution">
    <text evidence="1">The sequence shown here is derived from an EMBL/GenBank/DDBJ whole genome shotgun (WGS) entry which is preliminary data.</text>
</comment>
<accession>A0A433WPJ0</accession>
<keyword evidence="2" id="KW-1185">Reference proteome</keyword>
<gene>
    <name evidence="1" type="ORF">ECE50_004305</name>
</gene>
<evidence type="ECO:0000313" key="2">
    <source>
        <dbReference type="Proteomes" id="UP000281028"/>
    </source>
</evidence>
<dbReference type="EMBL" id="RIAR02000001">
    <property type="protein sequence ID" value="NSL86040.1"/>
    <property type="molecule type" value="Genomic_DNA"/>
</dbReference>
<dbReference type="AlphaFoldDB" id="A0A433WPJ0"/>
<reference evidence="1" key="1">
    <citation type="submission" date="2020-05" db="EMBL/GenBank/DDBJ databases">
        <title>Chitinophaga laudate sp. nov., isolated from a tropical peat swamp.</title>
        <authorList>
            <person name="Goh C.B.S."/>
            <person name="Lee M.S."/>
            <person name="Parimannan S."/>
            <person name="Pasbakhsh P."/>
            <person name="Yule C.M."/>
            <person name="Rajandas H."/>
            <person name="Loke S."/>
            <person name="Croft L."/>
            <person name="Tan J.B.L."/>
        </authorList>
    </citation>
    <scope>NUCLEOTIDE SEQUENCE</scope>
    <source>
        <strain evidence="1">Mgbs1</strain>
    </source>
</reference>
<dbReference type="OrthoDB" id="4846903at2"/>
<proteinExistence type="predicted"/>